<keyword evidence="5" id="KW-1185">Reference proteome</keyword>
<sequence>MAHSVGMEDLDLSFGDPATALRSITPSTESAPTPSAPSFEFGAISSSRANQIPHLAHSTFDSPLTTTTTTLNGARPRPDLKDVAASLINGLDDESATTPKRQVTTPDMTKTPRNNHHATPAAVAAAADSPNGLPSNVLLSPGMSIGLLTSMLNRSPTKSPLAHGRGVSDSPAQNGSVGSQEYSRAMREAFAFSTALVNDDAVQDQTLLPDERILSQDGLTTYKDMIEETAAVEPLKEAGLKLVTHLIASGERSEAQATQLREKDQRIRMLATQLVSLHSVFQAQATAEKERWLVETELLKREARALARKLAAQHQQTANAFAQANAKVLKAMPSYTHPDGEARAGLGHTGEEASVFVPLPESEAAEQKGLYSAGWGTSQHSAPTVGQVLETEKQKKLLQADKVYLKKRLHEQEALTHRLEAEIRALRPKLINGAPIVIEQAEARPLAPGERVDAANTFSEDWRKVRAPVMGDAEAEHLILAGKRMAQVKRNIRLVQQAPPDLRSTPTARGRGPRLASESDLDEDEQVYQRTPVRARQKSFGTPKSQRAFGHRPSVSQASIPSGMTDLIQAATALEHEDREAKRRRLAPSQGVSFERGTDSIQWSPGQRPRELGQPAVSPPRSQSAQLDASPQRHQRVFSALDVLADQAAASQQSDHMLMQPDQHNAMTESPVRSQPTASLDFSRFREEPHSMFSQAPSGNNLLGDQFPQRQALKMPQQTMNATRQHFQFPPAPLPTSTSGPTRPPNQIYQTMPAPNAWPGTAANGGMLYQGFPMQPTPMQTAPKLSFNPVPPRPSSGPSASASTSAVPTPPVAVARAQAKASEPGAKRQRSPYVKWNLAEDELLAKAVAQHGQRWDAVSKCVPSRSYHQCRQRWLRGLKSGENLPVELAPWYPIIKESVARYQMQRMSKADRYTPATQMDEEEGDEEEEEEEE</sequence>
<feature type="region of interest" description="Disordered" evidence="1">
    <location>
        <begin position="727"/>
        <end position="747"/>
    </location>
</feature>
<feature type="compositionally biased region" description="Acidic residues" evidence="1">
    <location>
        <begin position="919"/>
        <end position="933"/>
    </location>
</feature>
<dbReference type="InterPro" id="IPR009057">
    <property type="entry name" value="Homeodomain-like_sf"/>
</dbReference>
<dbReference type="RefSeq" id="XP_014570929.1">
    <property type="nucleotide sequence ID" value="XM_014715443.1"/>
</dbReference>
<dbReference type="SMART" id="SM00717">
    <property type="entry name" value="SANT"/>
    <property type="match status" value="1"/>
</dbReference>
<dbReference type="Gene3D" id="1.10.10.60">
    <property type="entry name" value="Homeodomain-like"/>
    <property type="match status" value="1"/>
</dbReference>
<feature type="compositionally biased region" description="Polar residues" evidence="1">
    <location>
        <begin position="170"/>
        <end position="180"/>
    </location>
</feature>
<feature type="compositionally biased region" description="Polar residues" evidence="1">
    <location>
        <begin position="96"/>
        <end position="112"/>
    </location>
</feature>
<dbReference type="PROSITE" id="PS51294">
    <property type="entry name" value="HTH_MYB"/>
    <property type="match status" value="1"/>
</dbReference>
<dbReference type="EMBL" id="BABT02000240">
    <property type="protein sequence ID" value="GAA99815.1"/>
    <property type="molecule type" value="Genomic_DNA"/>
</dbReference>
<dbReference type="CDD" id="cd00167">
    <property type="entry name" value="SANT"/>
    <property type="match status" value="1"/>
</dbReference>
<proteinExistence type="predicted"/>
<accession>G7EAF5</accession>
<feature type="region of interest" description="Disordered" evidence="1">
    <location>
        <begin position="494"/>
        <end position="562"/>
    </location>
</feature>
<dbReference type="Proteomes" id="UP000009131">
    <property type="component" value="Unassembled WGS sequence"/>
</dbReference>
<feature type="region of interest" description="Disordered" evidence="1">
    <location>
        <begin position="576"/>
        <end position="633"/>
    </location>
</feature>
<gene>
    <name evidence="4" type="primary">Mo06518</name>
    <name evidence="4" type="ORF">E5Q_06518</name>
</gene>
<evidence type="ECO:0000259" key="2">
    <source>
        <dbReference type="PROSITE" id="PS50090"/>
    </source>
</evidence>
<feature type="domain" description="HTH myb-type" evidence="3">
    <location>
        <begin position="835"/>
        <end position="882"/>
    </location>
</feature>
<dbReference type="InParanoid" id="G7EAF5"/>
<feature type="region of interest" description="Disordered" evidence="1">
    <location>
        <begin position="777"/>
        <end position="829"/>
    </location>
</feature>
<feature type="region of interest" description="Disordered" evidence="1">
    <location>
        <begin position="156"/>
        <end position="180"/>
    </location>
</feature>
<dbReference type="InterPro" id="IPR001005">
    <property type="entry name" value="SANT/Myb"/>
</dbReference>
<evidence type="ECO:0000256" key="1">
    <source>
        <dbReference type="SAM" id="MobiDB-lite"/>
    </source>
</evidence>
<dbReference type="PROSITE" id="PS50090">
    <property type="entry name" value="MYB_LIKE"/>
    <property type="match status" value="1"/>
</dbReference>
<protein>
    <submittedName>
        <fullName evidence="4">Uncharacterized protein</fullName>
    </submittedName>
</protein>
<dbReference type="OrthoDB" id="2143914at2759"/>
<reference evidence="4 5" key="1">
    <citation type="journal article" date="2011" name="J. Gen. Appl. Microbiol.">
        <title>Draft genome sequencing of the enigmatic basidiomycete Mixia osmundae.</title>
        <authorList>
            <person name="Nishida H."/>
            <person name="Nagatsuka Y."/>
            <person name="Sugiyama J."/>
        </authorList>
    </citation>
    <scope>NUCLEOTIDE SEQUENCE [LARGE SCALE GENOMIC DNA]</scope>
    <source>
        <strain evidence="5">CBS 9802 / IAM 14324 / JCM 22182 / KY 12970</strain>
    </source>
</reference>
<dbReference type="AlphaFoldDB" id="G7EAF5"/>
<evidence type="ECO:0000313" key="4">
    <source>
        <dbReference type="EMBL" id="GAA99815.1"/>
    </source>
</evidence>
<evidence type="ECO:0000313" key="5">
    <source>
        <dbReference type="Proteomes" id="UP000009131"/>
    </source>
</evidence>
<dbReference type="InterPro" id="IPR017930">
    <property type="entry name" value="Myb_dom"/>
</dbReference>
<dbReference type="eggNOG" id="ENOG502S9MF">
    <property type="taxonomic scope" value="Eukaryota"/>
</dbReference>
<feature type="compositionally biased region" description="Low complexity" evidence="1">
    <location>
        <begin position="796"/>
        <end position="817"/>
    </location>
</feature>
<reference evidence="4 5" key="2">
    <citation type="journal article" date="2012" name="Open Biol.">
        <title>Characteristics of nucleosomes and linker DNA regions on the genome of the basidiomycete Mixia osmundae revealed by mono- and dinucleosome mapping.</title>
        <authorList>
            <person name="Nishida H."/>
            <person name="Kondo S."/>
            <person name="Matsumoto T."/>
            <person name="Suzuki Y."/>
            <person name="Yoshikawa H."/>
            <person name="Taylor T.D."/>
            <person name="Sugiyama J."/>
        </authorList>
    </citation>
    <scope>NUCLEOTIDE SEQUENCE [LARGE SCALE GENOMIC DNA]</scope>
    <source>
        <strain evidence="5">CBS 9802 / IAM 14324 / JCM 22182 / KY 12970</strain>
    </source>
</reference>
<name>G7EAF5_MIXOS</name>
<dbReference type="SUPFAM" id="SSF46689">
    <property type="entry name" value="Homeodomain-like"/>
    <property type="match status" value="1"/>
</dbReference>
<feature type="compositionally biased region" description="Polar residues" evidence="1">
    <location>
        <begin position="735"/>
        <end position="747"/>
    </location>
</feature>
<evidence type="ECO:0000259" key="3">
    <source>
        <dbReference type="PROSITE" id="PS51294"/>
    </source>
</evidence>
<dbReference type="HOGENOM" id="CLU_313758_0_0_1"/>
<comment type="caution">
    <text evidence="4">The sequence shown here is derived from an EMBL/GenBank/DDBJ whole genome shotgun (WGS) entry which is preliminary data.</text>
</comment>
<feature type="domain" description="Myb-like" evidence="2">
    <location>
        <begin position="835"/>
        <end position="878"/>
    </location>
</feature>
<feature type="compositionally biased region" description="Polar residues" evidence="1">
    <location>
        <begin position="620"/>
        <end position="629"/>
    </location>
</feature>
<organism evidence="4 5">
    <name type="scientific">Mixia osmundae (strain CBS 9802 / IAM 14324 / JCM 22182 / KY 12970)</name>
    <dbReference type="NCBI Taxonomy" id="764103"/>
    <lineage>
        <taxon>Eukaryota</taxon>
        <taxon>Fungi</taxon>
        <taxon>Dikarya</taxon>
        <taxon>Basidiomycota</taxon>
        <taxon>Pucciniomycotina</taxon>
        <taxon>Mixiomycetes</taxon>
        <taxon>Mixiales</taxon>
        <taxon>Mixiaceae</taxon>
        <taxon>Mixia</taxon>
    </lineage>
</organism>
<dbReference type="Pfam" id="PF00249">
    <property type="entry name" value="Myb_DNA-binding"/>
    <property type="match status" value="1"/>
</dbReference>
<feature type="region of interest" description="Disordered" evidence="1">
    <location>
        <begin position="92"/>
        <end position="115"/>
    </location>
</feature>
<feature type="region of interest" description="Disordered" evidence="1">
    <location>
        <begin position="906"/>
        <end position="933"/>
    </location>
</feature>